<evidence type="ECO:0000256" key="5">
    <source>
        <dbReference type="ARBA" id="ARBA00023295"/>
    </source>
</evidence>
<dbReference type="Proteomes" id="UP000305067">
    <property type="component" value="Unassembled WGS sequence"/>
</dbReference>
<evidence type="ECO:0000256" key="3">
    <source>
        <dbReference type="ARBA" id="ARBA00012601"/>
    </source>
</evidence>
<dbReference type="Gene3D" id="3.20.20.80">
    <property type="entry name" value="Glycosidases"/>
    <property type="match status" value="1"/>
</dbReference>
<sequence length="366" mass="39824">MRFLPILLFASSVLGALVPEANSDEATPTILEEGALNDVATKTENAAFAAVTCNNRTKFKFYGVNQAGAEFGQNVIPGVLGTHYTWPSPSSIDYFTSRGFNSFRIAFLMERLVAPSTGVKGPHVQAYLQGLTSIVNYITSKGAYAILDPHNYLRYNGQLMTNTNESIVVWKNLATVFKNNSRVIFDLQNEPYGIDATTTAAMMQAGINGVRAAGATSQMIFVQGTAWSGAWSWTLDSGNANAFKNLKDPNNNLAVEMHQYPDSDSSGTSTTCVSPTIAVERLRAATEWLKANNLKGFLGEFGGGSNDVCIQAWQQGLCYMQQQGGVWIGALWWAAGPWWGDYFQSIEPPNGPSISRILPEVLTPFL</sequence>
<feature type="signal peptide" evidence="7">
    <location>
        <begin position="1"/>
        <end position="23"/>
    </location>
</feature>
<dbReference type="PROSITE" id="PS00659">
    <property type="entry name" value="GLYCOSYL_HYDROL_F5"/>
    <property type="match status" value="1"/>
</dbReference>
<evidence type="ECO:0000256" key="4">
    <source>
        <dbReference type="ARBA" id="ARBA00022801"/>
    </source>
</evidence>
<proteinExistence type="inferred from homology"/>
<reference evidence="9 10" key="1">
    <citation type="journal article" date="2019" name="Nat. Ecol. Evol.">
        <title>Megaphylogeny resolves global patterns of mushroom evolution.</title>
        <authorList>
            <person name="Varga T."/>
            <person name="Krizsan K."/>
            <person name="Foldi C."/>
            <person name="Dima B."/>
            <person name="Sanchez-Garcia M."/>
            <person name="Sanchez-Ramirez S."/>
            <person name="Szollosi G.J."/>
            <person name="Szarkandi J.G."/>
            <person name="Papp V."/>
            <person name="Albert L."/>
            <person name="Andreopoulos W."/>
            <person name="Angelini C."/>
            <person name="Antonin V."/>
            <person name="Barry K.W."/>
            <person name="Bougher N.L."/>
            <person name="Buchanan P."/>
            <person name="Buyck B."/>
            <person name="Bense V."/>
            <person name="Catcheside P."/>
            <person name="Chovatia M."/>
            <person name="Cooper J."/>
            <person name="Damon W."/>
            <person name="Desjardin D."/>
            <person name="Finy P."/>
            <person name="Geml J."/>
            <person name="Haridas S."/>
            <person name="Hughes K."/>
            <person name="Justo A."/>
            <person name="Karasinski D."/>
            <person name="Kautmanova I."/>
            <person name="Kiss B."/>
            <person name="Kocsube S."/>
            <person name="Kotiranta H."/>
            <person name="LaButti K.M."/>
            <person name="Lechner B.E."/>
            <person name="Liimatainen K."/>
            <person name="Lipzen A."/>
            <person name="Lukacs Z."/>
            <person name="Mihaltcheva S."/>
            <person name="Morgado L.N."/>
            <person name="Niskanen T."/>
            <person name="Noordeloos M.E."/>
            <person name="Ohm R.A."/>
            <person name="Ortiz-Santana B."/>
            <person name="Ovrebo C."/>
            <person name="Racz N."/>
            <person name="Riley R."/>
            <person name="Savchenko A."/>
            <person name="Shiryaev A."/>
            <person name="Soop K."/>
            <person name="Spirin V."/>
            <person name="Szebenyi C."/>
            <person name="Tomsovsky M."/>
            <person name="Tulloss R.E."/>
            <person name="Uehling J."/>
            <person name="Grigoriev I.V."/>
            <person name="Vagvolgyi C."/>
            <person name="Papp T."/>
            <person name="Martin F.M."/>
            <person name="Miettinen O."/>
            <person name="Hibbett D.S."/>
            <person name="Nagy L.G."/>
        </authorList>
    </citation>
    <scope>NUCLEOTIDE SEQUENCE [LARGE SCALE GENOMIC DNA]</scope>
    <source>
        <strain evidence="9 10">CBS 309.79</strain>
    </source>
</reference>
<dbReference type="Pfam" id="PF00150">
    <property type="entry name" value="Cellulase"/>
    <property type="match status" value="1"/>
</dbReference>
<dbReference type="PANTHER" id="PTHR34142">
    <property type="entry name" value="ENDO-BETA-1,4-GLUCANASE A"/>
    <property type="match status" value="1"/>
</dbReference>
<dbReference type="InterPro" id="IPR018087">
    <property type="entry name" value="Glyco_hydro_5_CS"/>
</dbReference>
<dbReference type="SUPFAM" id="SSF51445">
    <property type="entry name" value="(Trans)glycosidases"/>
    <property type="match status" value="1"/>
</dbReference>
<dbReference type="EMBL" id="ML178833">
    <property type="protein sequence ID" value="TFK99435.1"/>
    <property type="molecule type" value="Genomic_DNA"/>
</dbReference>
<evidence type="ECO:0000256" key="2">
    <source>
        <dbReference type="ARBA" id="ARBA00005641"/>
    </source>
</evidence>
<comment type="catalytic activity">
    <reaction evidence="1">
        <text>Endohydrolysis of (1-&gt;4)-beta-D-glucosidic linkages in cellulose, lichenin and cereal beta-D-glucans.</text>
        <dbReference type="EC" id="3.2.1.4"/>
    </reaction>
</comment>
<dbReference type="InterPro" id="IPR001547">
    <property type="entry name" value="Glyco_hydro_5"/>
</dbReference>
<keyword evidence="7" id="KW-0732">Signal</keyword>
<comment type="similarity">
    <text evidence="2 6">Belongs to the glycosyl hydrolase 5 (cellulase A) family.</text>
</comment>
<feature type="domain" description="Glycoside hydrolase family 5" evidence="8">
    <location>
        <begin position="65"/>
        <end position="335"/>
    </location>
</feature>
<evidence type="ECO:0000256" key="1">
    <source>
        <dbReference type="ARBA" id="ARBA00000966"/>
    </source>
</evidence>
<keyword evidence="5 6" id="KW-0326">Glycosidase</keyword>
<dbReference type="GO" id="GO:0009251">
    <property type="term" value="P:glucan catabolic process"/>
    <property type="evidence" value="ECO:0007669"/>
    <property type="project" value="TreeGrafter"/>
</dbReference>
<organism evidence="9 10">
    <name type="scientific">Pterulicium gracile</name>
    <dbReference type="NCBI Taxonomy" id="1884261"/>
    <lineage>
        <taxon>Eukaryota</taxon>
        <taxon>Fungi</taxon>
        <taxon>Dikarya</taxon>
        <taxon>Basidiomycota</taxon>
        <taxon>Agaricomycotina</taxon>
        <taxon>Agaricomycetes</taxon>
        <taxon>Agaricomycetidae</taxon>
        <taxon>Agaricales</taxon>
        <taxon>Pleurotineae</taxon>
        <taxon>Pterulaceae</taxon>
        <taxon>Pterulicium</taxon>
    </lineage>
</organism>
<accession>A0A5C3QBI3</accession>
<keyword evidence="4 6" id="KW-0378">Hydrolase</keyword>
<name>A0A5C3QBI3_9AGAR</name>
<dbReference type="EC" id="3.2.1.4" evidence="3"/>
<dbReference type="PANTHER" id="PTHR34142:SF1">
    <property type="entry name" value="GLYCOSIDE HYDROLASE FAMILY 5 DOMAIN-CONTAINING PROTEIN"/>
    <property type="match status" value="1"/>
</dbReference>
<evidence type="ECO:0000256" key="6">
    <source>
        <dbReference type="RuleBase" id="RU361153"/>
    </source>
</evidence>
<evidence type="ECO:0000313" key="10">
    <source>
        <dbReference type="Proteomes" id="UP000305067"/>
    </source>
</evidence>
<evidence type="ECO:0000259" key="8">
    <source>
        <dbReference type="Pfam" id="PF00150"/>
    </source>
</evidence>
<dbReference type="OrthoDB" id="5823761at2759"/>
<dbReference type="AlphaFoldDB" id="A0A5C3QBI3"/>
<evidence type="ECO:0000256" key="7">
    <source>
        <dbReference type="SAM" id="SignalP"/>
    </source>
</evidence>
<gene>
    <name evidence="9" type="ORF">BDV98DRAFT_613336</name>
</gene>
<dbReference type="GO" id="GO:0008810">
    <property type="term" value="F:cellulase activity"/>
    <property type="evidence" value="ECO:0007669"/>
    <property type="project" value="UniProtKB-EC"/>
</dbReference>
<evidence type="ECO:0000313" key="9">
    <source>
        <dbReference type="EMBL" id="TFK99435.1"/>
    </source>
</evidence>
<protein>
    <recommendedName>
        <fullName evidence="3">cellulase</fullName>
        <ecNumber evidence="3">3.2.1.4</ecNumber>
    </recommendedName>
</protein>
<dbReference type="STRING" id="1884261.A0A5C3QBI3"/>
<dbReference type="InterPro" id="IPR017853">
    <property type="entry name" value="GH"/>
</dbReference>
<feature type="chain" id="PRO_5022707367" description="cellulase" evidence="7">
    <location>
        <begin position="24"/>
        <end position="366"/>
    </location>
</feature>
<keyword evidence="10" id="KW-1185">Reference proteome</keyword>